<evidence type="ECO:0000313" key="6">
    <source>
        <dbReference type="Proteomes" id="UP001164676"/>
    </source>
</evidence>
<protein>
    <submittedName>
        <fullName evidence="5">Membrane-bound lytic murein transglycosylase MltC</fullName>
        <ecNumber evidence="5">4.2.2.-</ecNumber>
    </submittedName>
</protein>
<evidence type="ECO:0000256" key="1">
    <source>
        <dbReference type="ARBA" id="ARBA00007734"/>
    </source>
</evidence>
<dbReference type="NCBIfam" id="NF008670">
    <property type="entry name" value="PRK11671.1"/>
    <property type="match status" value="1"/>
</dbReference>
<gene>
    <name evidence="5" type="primary">mltC</name>
    <name evidence="5" type="ORF">N7E60_02625</name>
</gene>
<proteinExistence type="inferred from homology"/>
<dbReference type="EC" id="4.2.2.-" evidence="5"/>
<sequence>MTRLICLLICCLSLLITGCSRESVEQYVGVSYKTTNRFAKNLAPLPGQFEKDIDALNQLIGQFTGNIEVRWGENQVFVSGKRDYVKYTDNYKSRARIDFERGVIQVETVATDNPKSHLKQAIITTLLTPQDPASVDLYSAAEVPLEGRPFLEGQVVDHEGKAISWQWRANRFAEYLLDHRLKKKQVRFQNMYYVTIPMVSDHVAKRSYQYADIVRRAAKRYDISEQLIYAIIKTESSFNPYAVSWANAYGLMQVVPKTAGRDVFKLVKKRPGQPTPKYLFDPEKNIDTGTAYFYILKNRYLKAVRDPLSLHYSMISAYNGGTGNVLRTFDRNRDRAMRDLNSLKPNQVFWALTHRHPSSESRRYLQKVTRYQKEFANLPQ</sequence>
<dbReference type="CDD" id="cd16893">
    <property type="entry name" value="LT_MltC_MltE"/>
    <property type="match status" value="1"/>
</dbReference>
<dbReference type="PROSITE" id="PS51257">
    <property type="entry name" value="PROKAR_LIPOPROTEIN"/>
    <property type="match status" value="1"/>
</dbReference>
<keyword evidence="5" id="KW-0456">Lyase</keyword>
<feature type="domain" description="Murein transglycosylase-C N-terminal" evidence="4">
    <location>
        <begin position="50"/>
        <end position="209"/>
    </location>
</feature>
<evidence type="ECO:0000259" key="3">
    <source>
        <dbReference type="Pfam" id="PF01464"/>
    </source>
</evidence>
<evidence type="ECO:0000259" key="4">
    <source>
        <dbReference type="Pfam" id="PF11873"/>
    </source>
</evidence>
<feature type="signal peptide" evidence="2">
    <location>
        <begin position="1"/>
        <end position="22"/>
    </location>
</feature>
<dbReference type="Gene3D" id="1.10.530.10">
    <property type="match status" value="1"/>
</dbReference>
<dbReference type="RefSeq" id="WP_077455310.1">
    <property type="nucleotide sequence ID" value="NZ_CP114584.1"/>
</dbReference>
<dbReference type="InterPro" id="IPR024570">
    <property type="entry name" value="Murein_transglycosylaseC_N"/>
</dbReference>
<dbReference type="SUPFAM" id="SSF53955">
    <property type="entry name" value="Lysozyme-like"/>
    <property type="match status" value="1"/>
</dbReference>
<evidence type="ECO:0000256" key="2">
    <source>
        <dbReference type="SAM" id="SignalP"/>
    </source>
</evidence>
<dbReference type="Pfam" id="PF11873">
    <property type="entry name" value="Mltc_N"/>
    <property type="match status" value="1"/>
</dbReference>
<evidence type="ECO:0000313" key="5">
    <source>
        <dbReference type="EMBL" id="WBA15225.1"/>
    </source>
</evidence>
<dbReference type="GO" id="GO:0016829">
    <property type="term" value="F:lyase activity"/>
    <property type="evidence" value="ECO:0007669"/>
    <property type="project" value="UniProtKB-KW"/>
</dbReference>
<name>A0ABY7LIC5_9GAMM</name>
<comment type="similarity">
    <text evidence="1">Belongs to the transglycosylase Slt family.</text>
</comment>
<dbReference type="PANTHER" id="PTHR37423:SF2">
    <property type="entry name" value="MEMBRANE-BOUND LYTIC MUREIN TRANSGLYCOSYLASE C"/>
    <property type="match status" value="1"/>
</dbReference>
<dbReference type="Pfam" id="PF01464">
    <property type="entry name" value="SLT"/>
    <property type="match status" value="1"/>
</dbReference>
<dbReference type="Proteomes" id="UP001164676">
    <property type="component" value="Chromosome"/>
</dbReference>
<dbReference type="InterPro" id="IPR000189">
    <property type="entry name" value="Transglyc_AS"/>
</dbReference>
<dbReference type="PANTHER" id="PTHR37423">
    <property type="entry name" value="SOLUBLE LYTIC MUREIN TRANSGLYCOSYLASE-RELATED"/>
    <property type="match status" value="1"/>
</dbReference>
<dbReference type="InterPro" id="IPR023346">
    <property type="entry name" value="Lysozyme-like_dom_sf"/>
</dbReference>
<dbReference type="EMBL" id="CP114584">
    <property type="protein sequence ID" value="WBA15225.1"/>
    <property type="molecule type" value="Genomic_DNA"/>
</dbReference>
<dbReference type="InterPro" id="IPR008258">
    <property type="entry name" value="Transglycosylase_SLT_dom_1"/>
</dbReference>
<feature type="chain" id="PRO_5045897688" evidence="2">
    <location>
        <begin position="23"/>
        <end position="380"/>
    </location>
</feature>
<dbReference type="PROSITE" id="PS00922">
    <property type="entry name" value="TRANSGLYCOSYLASE"/>
    <property type="match status" value="1"/>
</dbReference>
<reference evidence="5" key="1">
    <citation type="submission" date="2022-09" db="EMBL/GenBank/DDBJ databases">
        <authorList>
            <person name="Li Z.-J."/>
        </authorList>
    </citation>
    <scope>NUCLEOTIDE SEQUENCE</scope>
    <source>
        <strain evidence="5">TGB10</strain>
    </source>
</reference>
<feature type="domain" description="Transglycosylase SLT" evidence="3">
    <location>
        <begin position="214"/>
        <end position="338"/>
    </location>
</feature>
<keyword evidence="2" id="KW-0732">Signal</keyword>
<organism evidence="5 6">
    <name type="scientific">Salinivibrio proteolyticus</name>
    <dbReference type="NCBI Taxonomy" id="334715"/>
    <lineage>
        <taxon>Bacteria</taxon>
        <taxon>Pseudomonadati</taxon>
        <taxon>Pseudomonadota</taxon>
        <taxon>Gammaproteobacteria</taxon>
        <taxon>Vibrionales</taxon>
        <taxon>Vibrionaceae</taxon>
        <taxon>Salinivibrio</taxon>
    </lineage>
</organism>
<accession>A0ABY7LIC5</accession>
<keyword evidence="6" id="KW-1185">Reference proteome</keyword>